<proteinExistence type="inferred from homology"/>
<evidence type="ECO:0000256" key="2">
    <source>
        <dbReference type="ARBA" id="ARBA00022676"/>
    </source>
</evidence>
<comment type="caution">
    <text evidence="5">The sequence shown here is derived from an EMBL/GenBank/DDBJ whole genome shotgun (WGS) entry which is preliminary data.</text>
</comment>
<gene>
    <name evidence="5" type="ORF">FME95_12310</name>
</gene>
<reference evidence="5 6" key="1">
    <citation type="submission" date="2019-07" db="EMBL/GenBank/DDBJ databases">
        <title>Reinekea sp. strain SSH23 genome sequencing and assembly.</title>
        <authorList>
            <person name="Kim I."/>
        </authorList>
    </citation>
    <scope>NUCLEOTIDE SEQUENCE [LARGE SCALE GENOMIC DNA]</scope>
    <source>
        <strain evidence="5 6">SSH23</strain>
    </source>
</reference>
<accession>A0A5C8Z5K2</accession>
<dbReference type="EMBL" id="VKAD01000002">
    <property type="protein sequence ID" value="TXR52186.1"/>
    <property type="molecule type" value="Genomic_DNA"/>
</dbReference>
<evidence type="ECO:0000256" key="3">
    <source>
        <dbReference type="ARBA" id="ARBA00022679"/>
    </source>
</evidence>
<keyword evidence="2" id="KW-0328">Glycosyltransferase</keyword>
<evidence type="ECO:0000256" key="1">
    <source>
        <dbReference type="ARBA" id="ARBA00009481"/>
    </source>
</evidence>
<dbReference type="PANTHER" id="PTHR12526:SF640">
    <property type="entry name" value="COLANIC ACID BIOSYNTHESIS GLYCOSYLTRANSFERASE WCAL-RELATED"/>
    <property type="match status" value="1"/>
</dbReference>
<evidence type="ECO:0000313" key="5">
    <source>
        <dbReference type="EMBL" id="TXR52186.1"/>
    </source>
</evidence>
<sequence>MVDRSNNECEIILGNSNKKFSGVTSTMLQVLSVQKESADIAVLGQYHLPDDINALNFFQALKVCRRPLSSGLPRVFHARRNDEMIQGLLLKVLSPTAIRLVFTSTAQRQKTWITRWLMSKMDGLLTTCSAAHQFMLEPADAVIPHGINIGRMVEQQPTKEHDLPGKYNVGIFGRVRHQKGIDLFVDALLEVLPNQPDWAGVVVGEITAQNETFVSGLKKKIDKAGLGDRIRFYGEVDFQDIPWFYRSMDIVTSLSRNEGFGLTVPEAMSVAKPVIATRAGAWPDIIEQDVDGLLIDVADVDALVRGLNDYMASPEKRESTGFKAQEKVQQLYTIDREAQALLSYYRQLQNS</sequence>
<dbReference type="CDD" id="cd03801">
    <property type="entry name" value="GT4_PimA-like"/>
    <property type="match status" value="1"/>
</dbReference>
<protein>
    <submittedName>
        <fullName evidence="5">Glycosyltransferase family 4 protein</fullName>
    </submittedName>
</protein>
<name>A0A5C8Z5K2_9GAMM</name>
<dbReference type="RefSeq" id="WP_147714782.1">
    <property type="nucleotide sequence ID" value="NZ_VKAD01000002.1"/>
</dbReference>
<evidence type="ECO:0000259" key="4">
    <source>
        <dbReference type="Pfam" id="PF00534"/>
    </source>
</evidence>
<dbReference type="InterPro" id="IPR001296">
    <property type="entry name" value="Glyco_trans_1"/>
</dbReference>
<dbReference type="AlphaFoldDB" id="A0A5C8Z5K2"/>
<keyword evidence="3 5" id="KW-0808">Transferase</keyword>
<dbReference type="Proteomes" id="UP000321764">
    <property type="component" value="Unassembled WGS sequence"/>
</dbReference>
<dbReference type="OrthoDB" id="8523124at2"/>
<dbReference type="SUPFAM" id="SSF53756">
    <property type="entry name" value="UDP-Glycosyltransferase/glycogen phosphorylase"/>
    <property type="match status" value="1"/>
</dbReference>
<comment type="similarity">
    <text evidence="1">Belongs to the glycosyltransferase group 1 family. Glycosyltransferase 4 subfamily.</text>
</comment>
<dbReference type="PANTHER" id="PTHR12526">
    <property type="entry name" value="GLYCOSYLTRANSFERASE"/>
    <property type="match status" value="1"/>
</dbReference>
<evidence type="ECO:0000313" key="6">
    <source>
        <dbReference type="Proteomes" id="UP000321764"/>
    </source>
</evidence>
<keyword evidence="6" id="KW-1185">Reference proteome</keyword>
<feature type="domain" description="Glycosyl transferase family 1" evidence="4">
    <location>
        <begin position="165"/>
        <end position="326"/>
    </location>
</feature>
<organism evidence="5 6">
    <name type="scientific">Reinekea thalattae</name>
    <dbReference type="NCBI Taxonomy" id="2593301"/>
    <lineage>
        <taxon>Bacteria</taxon>
        <taxon>Pseudomonadati</taxon>
        <taxon>Pseudomonadota</taxon>
        <taxon>Gammaproteobacteria</taxon>
        <taxon>Oceanospirillales</taxon>
        <taxon>Saccharospirillaceae</taxon>
        <taxon>Reinekea</taxon>
    </lineage>
</organism>
<dbReference type="Gene3D" id="3.40.50.2000">
    <property type="entry name" value="Glycogen Phosphorylase B"/>
    <property type="match status" value="1"/>
</dbReference>
<dbReference type="GO" id="GO:0016757">
    <property type="term" value="F:glycosyltransferase activity"/>
    <property type="evidence" value="ECO:0007669"/>
    <property type="project" value="UniProtKB-KW"/>
</dbReference>
<dbReference type="GO" id="GO:1901135">
    <property type="term" value="P:carbohydrate derivative metabolic process"/>
    <property type="evidence" value="ECO:0007669"/>
    <property type="project" value="UniProtKB-ARBA"/>
</dbReference>
<dbReference type="Pfam" id="PF00534">
    <property type="entry name" value="Glycos_transf_1"/>
    <property type="match status" value="1"/>
</dbReference>